<proteinExistence type="predicted"/>
<feature type="region of interest" description="Disordered" evidence="1">
    <location>
        <begin position="27"/>
        <end position="67"/>
    </location>
</feature>
<sequence>MVKKKKKNPQRPLRRLLLLETRQRSRSGINQLAAHGSGAPRGPSKQRAAPAPAAAAAAPPLPLLMGPRWTAGPTVRRRFLRELELASWAWGTLVRRGRGGG</sequence>
<protein>
    <submittedName>
        <fullName evidence="2">Uncharacterized protein</fullName>
    </submittedName>
</protein>
<evidence type="ECO:0000256" key="1">
    <source>
        <dbReference type="SAM" id="MobiDB-lite"/>
    </source>
</evidence>
<feature type="compositionally biased region" description="Low complexity" evidence="1">
    <location>
        <begin position="48"/>
        <end position="58"/>
    </location>
</feature>
<keyword evidence="3" id="KW-1185">Reference proteome</keyword>
<dbReference type="EMBL" id="GG698477">
    <property type="protein sequence ID" value="EGD92806.1"/>
    <property type="molecule type" value="Genomic_DNA"/>
</dbReference>
<evidence type="ECO:0000313" key="3">
    <source>
        <dbReference type="Proteomes" id="UP000009172"/>
    </source>
</evidence>
<organism evidence="2 3">
    <name type="scientific">Trichophyton tonsurans (strain CBS 112818)</name>
    <name type="common">Scalp ringworm fungus</name>
    <dbReference type="NCBI Taxonomy" id="647933"/>
    <lineage>
        <taxon>Eukaryota</taxon>
        <taxon>Fungi</taxon>
        <taxon>Dikarya</taxon>
        <taxon>Ascomycota</taxon>
        <taxon>Pezizomycotina</taxon>
        <taxon>Eurotiomycetes</taxon>
        <taxon>Eurotiomycetidae</taxon>
        <taxon>Onygenales</taxon>
        <taxon>Arthrodermataceae</taxon>
        <taxon>Trichophyton</taxon>
    </lineage>
</organism>
<reference evidence="3" key="1">
    <citation type="journal article" date="2012" name="MBio">
        <title>Comparative genome analysis of Trichophyton rubrum and related dermatophytes reveals candidate genes involved in infection.</title>
        <authorList>
            <person name="Martinez D.A."/>
            <person name="Oliver B.G."/>
            <person name="Graeser Y."/>
            <person name="Goldberg J.M."/>
            <person name="Li W."/>
            <person name="Martinez-Rossi N.M."/>
            <person name="Monod M."/>
            <person name="Shelest E."/>
            <person name="Barton R.C."/>
            <person name="Birch E."/>
            <person name="Brakhage A.A."/>
            <person name="Chen Z."/>
            <person name="Gurr S.J."/>
            <person name="Heiman D."/>
            <person name="Heitman J."/>
            <person name="Kosti I."/>
            <person name="Rossi A."/>
            <person name="Saif S."/>
            <person name="Samalova M."/>
            <person name="Saunders C.W."/>
            <person name="Shea T."/>
            <person name="Summerbell R.C."/>
            <person name="Xu J."/>
            <person name="Young S."/>
            <person name="Zeng Q."/>
            <person name="Birren B.W."/>
            <person name="Cuomo C.A."/>
            <person name="White T.C."/>
        </authorList>
    </citation>
    <scope>NUCLEOTIDE SEQUENCE [LARGE SCALE GENOMIC DNA]</scope>
    <source>
        <strain evidence="3">CBS 112818</strain>
    </source>
</reference>
<gene>
    <name evidence="2" type="ORF">TESG_00373</name>
</gene>
<dbReference type="HOGENOM" id="CLU_2293738_0_0_1"/>
<dbReference type="Proteomes" id="UP000009172">
    <property type="component" value="Unassembled WGS sequence"/>
</dbReference>
<accession>F2RNA7</accession>
<evidence type="ECO:0000313" key="2">
    <source>
        <dbReference type="EMBL" id="EGD92806.1"/>
    </source>
</evidence>
<dbReference type="AlphaFoldDB" id="F2RNA7"/>
<name>F2RNA7_TRIT1</name>